<dbReference type="PRINTS" id="PR01415">
    <property type="entry name" value="ANKYRIN"/>
</dbReference>
<evidence type="ECO:0000256" key="2">
    <source>
        <dbReference type="ARBA" id="ARBA00023043"/>
    </source>
</evidence>
<feature type="repeat" description="ANK" evidence="3">
    <location>
        <begin position="1175"/>
        <end position="1207"/>
    </location>
</feature>
<dbReference type="Pfam" id="PF00023">
    <property type="entry name" value="Ank"/>
    <property type="match status" value="1"/>
</dbReference>
<dbReference type="SUPFAM" id="SSF53474">
    <property type="entry name" value="alpha/beta-Hydrolases"/>
    <property type="match status" value="1"/>
</dbReference>
<dbReference type="Gene3D" id="3.40.50.1820">
    <property type="entry name" value="alpha/beta hydrolase"/>
    <property type="match status" value="1"/>
</dbReference>
<dbReference type="InterPro" id="IPR036770">
    <property type="entry name" value="Ankyrin_rpt-contain_sf"/>
</dbReference>
<dbReference type="PROSITE" id="PS50297">
    <property type="entry name" value="ANK_REP_REGION"/>
    <property type="match status" value="3"/>
</dbReference>
<dbReference type="PROSITE" id="PS50088">
    <property type="entry name" value="ANK_REPEAT"/>
    <property type="match status" value="3"/>
</dbReference>
<reference evidence="5" key="2">
    <citation type="submission" date="2023-06" db="EMBL/GenBank/DDBJ databases">
        <authorList>
            <consortium name="Lawrence Berkeley National Laboratory"/>
            <person name="Haridas S."/>
            <person name="Hensen N."/>
            <person name="Bonometti L."/>
            <person name="Westerberg I."/>
            <person name="Brannstrom I.O."/>
            <person name="Guillou S."/>
            <person name="Cros-Aarteil S."/>
            <person name="Calhoun S."/>
            <person name="Kuo A."/>
            <person name="Mondo S."/>
            <person name="Pangilinan J."/>
            <person name="Riley R."/>
            <person name="Labutti K."/>
            <person name="Andreopoulos B."/>
            <person name="Lipzen A."/>
            <person name="Chen C."/>
            <person name="Yanf M."/>
            <person name="Daum C."/>
            <person name="Ng V."/>
            <person name="Clum A."/>
            <person name="Steindorff A."/>
            <person name="Ohm R."/>
            <person name="Martin F."/>
            <person name="Silar P."/>
            <person name="Natvig D."/>
            <person name="Lalanne C."/>
            <person name="Gautier V."/>
            <person name="Ament-Velasquez S.L."/>
            <person name="Kruys A."/>
            <person name="Hutchinson M.I."/>
            <person name="Powell A.J."/>
            <person name="Barry K."/>
            <person name="Miller A.N."/>
            <person name="Grigoriev I.V."/>
            <person name="Debuchy R."/>
            <person name="Gladieux P."/>
            <person name="Thoren M.H."/>
            <person name="Johannesson H."/>
        </authorList>
    </citation>
    <scope>NUCLEOTIDE SEQUENCE</scope>
    <source>
        <strain evidence="5">CBS 955.72</strain>
    </source>
</reference>
<feature type="repeat" description="ANK" evidence="3">
    <location>
        <begin position="1351"/>
        <end position="1383"/>
    </location>
</feature>
<dbReference type="SUPFAM" id="SSF48403">
    <property type="entry name" value="Ankyrin repeat"/>
    <property type="match status" value="2"/>
</dbReference>
<dbReference type="Pfam" id="PF24883">
    <property type="entry name" value="NPHP3_N"/>
    <property type="match status" value="1"/>
</dbReference>
<keyword evidence="2 3" id="KW-0040">ANK repeat</keyword>
<dbReference type="Gene3D" id="1.25.40.20">
    <property type="entry name" value="Ankyrin repeat-containing domain"/>
    <property type="match status" value="3"/>
</dbReference>
<dbReference type="PANTHER" id="PTHR24198">
    <property type="entry name" value="ANKYRIN REPEAT AND PROTEIN KINASE DOMAIN-CONTAINING PROTEIN"/>
    <property type="match status" value="1"/>
</dbReference>
<dbReference type="SMART" id="SM00248">
    <property type="entry name" value="ANK"/>
    <property type="match status" value="12"/>
</dbReference>
<dbReference type="InterPro" id="IPR029058">
    <property type="entry name" value="AB_hydrolase_fold"/>
</dbReference>
<sequence length="1481" mass="163185">MTTKPLPDGIEVLWEPPQPAEIDIDIVAVPGLGAHPKDCWTRRISDEEGGFNWLSDKDGLRRVVGENVRILLFHVMASSVRGSHSMDFLSGALLCGLQSARSTKHGGSPRPVVFIGHSTGGLIVAKAIFDARVERARFPGLFEAICGAVFIGTPFGGSSPAARLVADLDPGSNSEHLVQEVESPLLGLIFPNIDNNALTELKEDFLAAAKQGNTKMELFCFCEELETDLTWLMPRAMGDSWAKFISSNPKHLMVPGDGSANLPGYGSICIPKDHANLVKFVNSHDPSLTVMLDPIQRVVKSALEMVERRFDEAEGGIVDESSVTAVLNALDGIEVEERYRKMWMMKEKAEFGLPDGAPSVFDSKKFSDWLDVGEGTHPIQCLRISGRDGRGKGAATVSVIHKIRQSRTPVLLAYFFCGPVYHGKSSAEALLRSLLRQLISQQRSLYRYATQFAPVEPAADGFPRGPSPFSEAEFTFENLRSALCRILEDELVRTVYFVIHGIDKLDQGSDATKKLMDFLQKEVESNYSTRSWYGAERVRAAKVRWLFTTQEPVLIKSMKQQEVTAQHINLDDESHDAEVKVRLRNHSNRAISMLEDEKGYDKAFSYVASSLMARQANASSWGTSWIDIAAHRLRGIPADAGTPEVRRRLESWPRDMDELILTKWKTFLDNADGRVFDDTKEILRALILCNKNPTLDELVVLTDLSSKRVEELLSRHKSQLFAALKDDGTVVFPAGDDGGDAVKIHMRSKAASLLGLDGGDEMTWQHGVLAWRCFVDLRRKPCRYSIEHWVSHAKLANEELAGRISCEDTFWERDSAVRRQWLDEYEGFFSLASGIKFPQYLTAERSTGLHTATAVGYAGLVSALMKRSKIKSRFGGEREENMHNGNGHIPLHLAAYQGRVDIVEILAHGNETAVFLYTPSEGHVMTPLAMAAIAGHDKTVAKLLEYRNGVCPREKDLIANCAIRSGNISTMKLLIEKDVIWRNTNRNTSPSPIKNGSPYLHPFLMAALHSDLEIVNLLLNHYEQRYSPGVFLAPSDYFGAFAQSFQNSRDDVMELLLQKLLGLLKYGEYTEHTSTLQEGLDNAAQMSKWNCVNLFLGKDSLWKMLKWDDVVTTLAESVNDKADLLEKVGKTVGKDFSQETLAEALMTATLKKKAETARVLLETFKVSPDATGNSWGETALTVAAGDGASDLVTLLLKHGATIDAPFSWPLQAAAAGGYTDIVCQLLKEGADVGRQIDDKRFPWDTALQAAAERGHQGVVSCLLKWRADLNGRRRESSYPIVAAAYLGHTKVVEALSVRFLLDKNVSNIVDTRFGGNPLIGAAGALPTKFVPLFLSSIKAPPSINADAADKHGDTALIRAALAGRADIVKRLLQHRVDVTHVNNRGVNALQSAQEGGNSECLRLLINEVSRVMSSMKKISNPTPVSRVATVADQYSELGDETTDGGGCPTPDFTEQSDETVSIVGSRRSFDIHEGVILGVFV</sequence>
<dbReference type="Pfam" id="PF12796">
    <property type="entry name" value="Ank_2"/>
    <property type="match status" value="3"/>
</dbReference>
<organism evidence="5 6">
    <name type="scientific">Lasiosphaeria hispida</name>
    <dbReference type="NCBI Taxonomy" id="260671"/>
    <lineage>
        <taxon>Eukaryota</taxon>
        <taxon>Fungi</taxon>
        <taxon>Dikarya</taxon>
        <taxon>Ascomycota</taxon>
        <taxon>Pezizomycotina</taxon>
        <taxon>Sordariomycetes</taxon>
        <taxon>Sordariomycetidae</taxon>
        <taxon>Sordariales</taxon>
        <taxon>Lasiosphaeriaceae</taxon>
        <taxon>Lasiosphaeria</taxon>
    </lineage>
</organism>
<evidence type="ECO:0000256" key="3">
    <source>
        <dbReference type="PROSITE-ProRule" id="PRU00023"/>
    </source>
</evidence>
<dbReference type="Proteomes" id="UP001275084">
    <property type="component" value="Unassembled WGS sequence"/>
</dbReference>
<gene>
    <name evidence="5" type="ORF">B0T25DRAFT_480413</name>
</gene>
<evidence type="ECO:0000313" key="6">
    <source>
        <dbReference type="Proteomes" id="UP001275084"/>
    </source>
</evidence>
<dbReference type="PANTHER" id="PTHR24198:SF185">
    <property type="entry name" value="ANKYRIN-3"/>
    <property type="match status" value="1"/>
</dbReference>
<dbReference type="InterPro" id="IPR056884">
    <property type="entry name" value="NPHP3-like_N"/>
</dbReference>
<evidence type="ECO:0000259" key="4">
    <source>
        <dbReference type="Pfam" id="PF24883"/>
    </source>
</evidence>
<dbReference type="InterPro" id="IPR002110">
    <property type="entry name" value="Ankyrin_rpt"/>
</dbReference>
<name>A0AAJ0HJI6_9PEZI</name>
<reference evidence="5" key="1">
    <citation type="journal article" date="2023" name="Mol. Phylogenet. Evol.">
        <title>Genome-scale phylogeny and comparative genomics of the fungal order Sordariales.</title>
        <authorList>
            <person name="Hensen N."/>
            <person name="Bonometti L."/>
            <person name="Westerberg I."/>
            <person name="Brannstrom I.O."/>
            <person name="Guillou S."/>
            <person name="Cros-Aarteil S."/>
            <person name="Calhoun S."/>
            <person name="Haridas S."/>
            <person name="Kuo A."/>
            <person name="Mondo S."/>
            <person name="Pangilinan J."/>
            <person name="Riley R."/>
            <person name="LaButti K."/>
            <person name="Andreopoulos B."/>
            <person name="Lipzen A."/>
            <person name="Chen C."/>
            <person name="Yan M."/>
            <person name="Daum C."/>
            <person name="Ng V."/>
            <person name="Clum A."/>
            <person name="Steindorff A."/>
            <person name="Ohm R.A."/>
            <person name="Martin F."/>
            <person name="Silar P."/>
            <person name="Natvig D.O."/>
            <person name="Lalanne C."/>
            <person name="Gautier V."/>
            <person name="Ament-Velasquez S.L."/>
            <person name="Kruys A."/>
            <person name="Hutchinson M.I."/>
            <person name="Powell A.J."/>
            <person name="Barry K."/>
            <person name="Miller A.N."/>
            <person name="Grigoriev I.V."/>
            <person name="Debuchy R."/>
            <person name="Gladieux P."/>
            <person name="Hiltunen Thoren M."/>
            <person name="Johannesson H."/>
        </authorList>
    </citation>
    <scope>NUCLEOTIDE SEQUENCE</scope>
    <source>
        <strain evidence="5">CBS 955.72</strain>
    </source>
</reference>
<proteinExistence type="predicted"/>
<feature type="domain" description="Nephrocystin 3-like N-terminal" evidence="4">
    <location>
        <begin position="360"/>
        <end position="525"/>
    </location>
</feature>
<protein>
    <recommendedName>
        <fullName evidence="4">Nephrocystin 3-like N-terminal domain-containing protein</fullName>
    </recommendedName>
</protein>
<evidence type="ECO:0000313" key="5">
    <source>
        <dbReference type="EMBL" id="KAK3353878.1"/>
    </source>
</evidence>
<feature type="repeat" description="ANK" evidence="3">
    <location>
        <begin position="886"/>
        <end position="906"/>
    </location>
</feature>
<evidence type="ECO:0000256" key="1">
    <source>
        <dbReference type="ARBA" id="ARBA00022737"/>
    </source>
</evidence>
<keyword evidence="6" id="KW-1185">Reference proteome</keyword>
<comment type="caution">
    <text evidence="5">The sequence shown here is derived from an EMBL/GenBank/DDBJ whole genome shotgun (WGS) entry which is preliminary data.</text>
</comment>
<accession>A0AAJ0HJI6</accession>
<keyword evidence="1" id="KW-0677">Repeat</keyword>
<dbReference type="EMBL" id="JAUIQD010000004">
    <property type="protein sequence ID" value="KAK3353878.1"/>
    <property type="molecule type" value="Genomic_DNA"/>
</dbReference>